<dbReference type="Proteomes" id="UP000593663">
    <property type="component" value="Chromosome 1"/>
</dbReference>
<evidence type="ECO:0008006" key="3">
    <source>
        <dbReference type="Google" id="ProtNLM"/>
    </source>
</evidence>
<gene>
    <name evidence="1" type="ORF">H5V43_00880</name>
</gene>
<name>A0A7M2GHR1_SPHSA</name>
<accession>A0A7M2GHR1</accession>
<sequence>MRNKITAVTLFLLLGGCGGGGVGNMPAPPPSTNNMITDLKVSQAFQNDAAGMKLGLDLATSTEISRQIRPNSLTVNYDAGTKSYSVSADGWSQRFAPENIQSNANGETIYQKTGGTDRSYLTIATTPYTNSKSNQYVGLAFWQENAVSGTRQDMDFYIFTYGLPTSAATVPRSGVAGFRTDTFGAVSTPGQEPRSFQGQGDFSVDFAAGVFATHSYLNETTLVTDQGVSGGGIEFTGAGHLSSSSGTFSGNALMRAGLDRPPVLSPGASMAPMERNWVAPFRGRTGTV</sequence>
<proteinExistence type="predicted"/>
<dbReference type="EMBL" id="CP060035">
    <property type="protein sequence ID" value="QOT71767.1"/>
    <property type="molecule type" value="Genomic_DNA"/>
</dbReference>
<evidence type="ECO:0000313" key="2">
    <source>
        <dbReference type="Proteomes" id="UP000593663"/>
    </source>
</evidence>
<organism evidence="1 2">
    <name type="scientific">Sphingobium fuliginis (strain ATCC 27551)</name>
    <dbReference type="NCBI Taxonomy" id="336203"/>
    <lineage>
        <taxon>Bacteria</taxon>
        <taxon>Pseudomonadati</taxon>
        <taxon>Pseudomonadota</taxon>
        <taxon>Alphaproteobacteria</taxon>
        <taxon>Sphingomonadales</taxon>
        <taxon>Sphingomonadaceae</taxon>
        <taxon>Sphingobium</taxon>
    </lineage>
</organism>
<evidence type="ECO:0000313" key="1">
    <source>
        <dbReference type="EMBL" id="QOT71767.1"/>
    </source>
</evidence>
<dbReference type="RefSeq" id="WP_128830685.1">
    <property type="nucleotide sequence ID" value="NZ_BATN01000008.1"/>
</dbReference>
<dbReference type="PROSITE" id="PS51257">
    <property type="entry name" value="PROKAR_LIPOPROTEIN"/>
    <property type="match status" value="1"/>
</dbReference>
<protein>
    <recommendedName>
        <fullName evidence="3">Transferrin-binding protein B C-lobe/N-lobe beta barrel domain-containing protein</fullName>
    </recommendedName>
</protein>
<dbReference type="AlphaFoldDB" id="A0A7M2GHR1"/>
<reference evidence="2" key="1">
    <citation type="submission" date="2020-08" db="EMBL/GenBank/DDBJ databases">
        <title>Complete genome sequence of Sphingobium barthaii strain KK22, a high-molecular-weight polycyclic aromatic hydrocarbon-degrading soil bacterium.</title>
        <authorList>
            <person name="Mori J.F."/>
            <person name="Kanaly R.A."/>
        </authorList>
    </citation>
    <scope>NUCLEOTIDE SEQUENCE [LARGE SCALE GENOMIC DNA]</scope>
    <source>
        <strain evidence="2">KK22</strain>
    </source>
</reference>
<dbReference type="KEGG" id="sbar:H5V43_00880"/>